<feature type="compositionally biased region" description="Basic and acidic residues" evidence="1">
    <location>
        <begin position="410"/>
        <end position="426"/>
    </location>
</feature>
<name>A0A804MX54_MAIZE</name>
<evidence type="ECO:0000313" key="3">
    <source>
        <dbReference type="Proteomes" id="UP000007305"/>
    </source>
</evidence>
<protein>
    <submittedName>
        <fullName evidence="2">Uncharacterized protein</fullName>
    </submittedName>
</protein>
<dbReference type="Proteomes" id="UP000007305">
    <property type="component" value="Chromosome 2"/>
</dbReference>
<organism evidence="2 3">
    <name type="scientific">Zea mays</name>
    <name type="common">Maize</name>
    <dbReference type="NCBI Taxonomy" id="4577"/>
    <lineage>
        <taxon>Eukaryota</taxon>
        <taxon>Viridiplantae</taxon>
        <taxon>Streptophyta</taxon>
        <taxon>Embryophyta</taxon>
        <taxon>Tracheophyta</taxon>
        <taxon>Spermatophyta</taxon>
        <taxon>Magnoliopsida</taxon>
        <taxon>Liliopsida</taxon>
        <taxon>Poales</taxon>
        <taxon>Poaceae</taxon>
        <taxon>PACMAD clade</taxon>
        <taxon>Panicoideae</taxon>
        <taxon>Andropogonodae</taxon>
        <taxon>Andropogoneae</taxon>
        <taxon>Tripsacinae</taxon>
        <taxon>Zea</taxon>
    </lineage>
</organism>
<feature type="region of interest" description="Disordered" evidence="1">
    <location>
        <begin position="341"/>
        <end position="439"/>
    </location>
</feature>
<sequence length="612" mass="66849">LVGHADLEQLRLGDGEHLLPLPAVVPQEGVGVVDEQLLEQRRVGPRHHLALPEDVHHPLFHLPLDKPLLLLDPRHLLQADLHRLHSSAADAPHPRQLRERLRRRQHLLREDARGPGAGQLLGPLRRRVEEDAPRPGRGPGPRQLQLLGLRCRCVRRVVGCRRRLPQHHDRRPLPRHQYHAVAARARVAHLGARLLVLHAVEVDVADVVLEALHQAAREVTGLLQQVPVAVARHAPEHPWACSCVRLRRRCHLPEEEALRCVHVRHRQVLDGDEEQDGVDGRDLVHQVREHGRDALHQVRVEEADAGDGAAARQQVPHHALVRHRALQLVLVPLHVHVVPQHHDGHQHRGHGDGDVPAVREPVEHGGEVDGLGGGEDGEEERDAGGVDAPHQEHDQGEQQRGDEHDEDDADAVRLGDDGRGLGRERDDAGDEGEQQVHLRDVELAPVLARRVEHLDPREAAQRLRVGDGGEGAGDHGLAADDRRRQRQHEGGPEDGLGRGLVEGVGHLLRVPAEEGGLADVGEQHGGDEAEAEAELDGADAEVAEVGEQRLGAGEAEEDAAEGDPGVPAVAPEVVQDVLGVEGAEDGDVVPEQVVHAHAADEEQPQEETGANR</sequence>
<reference evidence="2" key="2">
    <citation type="submission" date="2019-07" db="EMBL/GenBank/DDBJ databases">
        <authorList>
            <person name="Seetharam A."/>
            <person name="Woodhouse M."/>
            <person name="Cannon E."/>
        </authorList>
    </citation>
    <scope>NUCLEOTIDE SEQUENCE [LARGE SCALE GENOMIC DNA]</scope>
    <source>
        <strain evidence="2">cv. B73</strain>
    </source>
</reference>
<evidence type="ECO:0000256" key="1">
    <source>
        <dbReference type="SAM" id="MobiDB-lite"/>
    </source>
</evidence>
<dbReference type="AlphaFoldDB" id="A0A804MX54"/>
<reference evidence="3" key="1">
    <citation type="submission" date="2015-12" db="EMBL/GenBank/DDBJ databases">
        <title>Update maize B73 reference genome by single molecule sequencing technologies.</title>
        <authorList>
            <consortium name="Maize Genome Sequencing Project"/>
            <person name="Ware D."/>
        </authorList>
    </citation>
    <scope>NUCLEOTIDE SEQUENCE [LARGE SCALE GENOMIC DNA]</scope>
    <source>
        <strain evidence="3">cv. B73</strain>
    </source>
</reference>
<feature type="region of interest" description="Disordered" evidence="1">
    <location>
        <begin position="107"/>
        <end position="142"/>
    </location>
</feature>
<feature type="compositionally biased region" description="Basic and acidic residues" evidence="1">
    <location>
        <begin position="477"/>
        <end position="491"/>
    </location>
</feature>
<dbReference type="EnsemblPlants" id="Zm00001eb118360_T001">
    <property type="protein sequence ID" value="Zm00001eb118360_P001"/>
    <property type="gene ID" value="Zm00001eb118360"/>
</dbReference>
<feature type="compositionally biased region" description="Acidic residues" evidence="1">
    <location>
        <begin position="528"/>
        <end position="544"/>
    </location>
</feature>
<feature type="region of interest" description="Disordered" evidence="1">
    <location>
        <begin position="458"/>
        <end position="499"/>
    </location>
</feature>
<feature type="compositionally biased region" description="Basic and acidic residues" evidence="1">
    <location>
        <begin position="458"/>
        <end position="467"/>
    </location>
</feature>
<accession>A0A804MX54</accession>
<feature type="region of interest" description="Disordered" evidence="1">
    <location>
        <begin position="512"/>
        <end position="567"/>
    </location>
</feature>
<proteinExistence type="predicted"/>
<dbReference type="InParanoid" id="A0A804MX54"/>
<keyword evidence="3" id="KW-1185">Reference proteome</keyword>
<feature type="compositionally biased region" description="Basic and acidic residues" evidence="1">
    <location>
        <begin position="389"/>
        <end position="403"/>
    </location>
</feature>
<dbReference type="Gramene" id="Zm00001eb118360_T001">
    <property type="protein sequence ID" value="Zm00001eb118360_P001"/>
    <property type="gene ID" value="Zm00001eb118360"/>
</dbReference>
<reference evidence="2" key="3">
    <citation type="submission" date="2021-05" db="UniProtKB">
        <authorList>
            <consortium name="EnsemblPlants"/>
        </authorList>
    </citation>
    <scope>IDENTIFICATION</scope>
    <source>
        <strain evidence="2">cv. B73</strain>
    </source>
</reference>
<evidence type="ECO:0000313" key="2">
    <source>
        <dbReference type="EnsemblPlants" id="Zm00001eb118360_P001"/>
    </source>
</evidence>